<evidence type="ECO:0000256" key="1">
    <source>
        <dbReference type="ARBA" id="ARBA00007535"/>
    </source>
</evidence>
<dbReference type="PANTHER" id="PTHR13890">
    <property type="entry name" value="RNA SPLICING PROTEIN MRS2, MITOCHONDRIAL"/>
    <property type="match status" value="1"/>
</dbReference>
<dbReference type="Gene3D" id="1.20.58.340">
    <property type="entry name" value="Magnesium transport protein CorA, transmembrane region"/>
    <property type="match status" value="1"/>
</dbReference>
<evidence type="ECO:0000313" key="4">
    <source>
        <dbReference type="EMBL" id="ONK71000.1"/>
    </source>
</evidence>
<dbReference type="CDD" id="cd12823">
    <property type="entry name" value="Mrs2_Mfm1p-like"/>
    <property type="match status" value="1"/>
</dbReference>
<dbReference type="Pfam" id="PF22099">
    <property type="entry name" value="MRS2-like"/>
    <property type="match status" value="2"/>
</dbReference>
<organism evidence="4 5">
    <name type="scientific">Asparagus officinalis</name>
    <name type="common">Garden asparagus</name>
    <dbReference type="NCBI Taxonomy" id="4686"/>
    <lineage>
        <taxon>Eukaryota</taxon>
        <taxon>Viridiplantae</taxon>
        <taxon>Streptophyta</taxon>
        <taxon>Embryophyta</taxon>
        <taxon>Tracheophyta</taxon>
        <taxon>Spermatophyta</taxon>
        <taxon>Magnoliopsida</taxon>
        <taxon>Liliopsida</taxon>
        <taxon>Asparagales</taxon>
        <taxon>Asparagaceae</taxon>
        <taxon>Asparagoideae</taxon>
        <taxon>Asparagus</taxon>
    </lineage>
</organism>
<dbReference type="AlphaFoldDB" id="A0A5P1F3G8"/>
<dbReference type="GO" id="GO:0015095">
    <property type="term" value="F:magnesium ion transmembrane transporter activity"/>
    <property type="evidence" value="ECO:0007669"/>
    <property type="project" value="TreeGrafter"/>
</dbReference>
<feature type="region of interest" description="Disordered" evidence="3">
    <location>
        <begin position="69"/>
        <end position="139"/>
    </location>
</feature>
<gene>
    <name evidence="4" type="ORF">A4U43_C04F3690</name>
</gene>
<protein>
    <recommendedName>
        <fullName evidence="2">Magnesium transporter</fullName>
    </recommendedName>
</protein>
<keyword evidence="2" id="KW-0406">Ion transport</keyword>
<proteinExistence type="inferred from homology"/>
<comment type="similarity">
    <text evidence="1 2">Belongs to the CorA metal ion transporter (MIT) (TC 1.A.35.5) family.</text>
</comment>
<evidence type="ECO:0000256" key="2">
    <source>
        <dbReference type="RuleBase" id="RU366041"/>
    </source>
</evidence>
<dbReference type="InterPro" id="IPR039204">
    <property type="entry name" value="MRS2-like"/>
</dbReference>
<evidence type="ECO:0000313" key="5">
    <source>
        <dbReference type="Proteomes" id="UP000243459"/>
    </source>
</evidence>
<sequence>MKRTGLPARDMRVLDPLLSYPSTILGRERAIVINLEHIKAIVTAAEVLVPNSKDPMVGPFVQDLRVRVSSSDGAHHHGMESSDVSSEARSKATSSWPSFPSHHVAGRQGTGITRPHATFPNVPSGEIPEGSSAPASSSRKDGAAKVLPFEFRALEVCLESACRCLESETSTLEKEAYPALDELTSKLSTLNLERVRQLKSRLVAISGRVQKVSDELEHLLDDDMDMAEMYLSEKLSRQLVGERSAKVNIDGEELEQDDDSRAIDYPLWSGRKIIRYGSDVEHSDTGTHRRHRGGESIRNEHLDQPLRCT</sequence>
<comment type="subcellular location">
    <subcellularLocation>
        <location evidence="2">Membrane</location>
        <topology evidence="2">Multi-pass membrane protein</topology>
    </subcellularLocation>
</comment>
<reference evidence="5" key="1">
    <citation type="journal article" date="2017" name="Nat. Commun.">
        <title>The asparagus genome sheds light on the origin and evolution of a young Y chromosome.</title>
        <authorList>
            <person name="Harkess A."/>
            <person name="Zhou J."/>
            <person name="Xu C."/>
            <person name="Bowers J.E."/>
            <person name="Van der Hulst R."/>
            <person name="Ayyampalayam S."/>
            <person name="Mercati F."/>
            <person name="Riccardi P."/>
            <person name="McKain M.R."/>
            <person name="Kakrana A."/>
            <person name="Tang H."/>
            <person name="Ray J."/>
            <person name="Groenendijk J."/>
            <person name="Arikit S."/>
            <person name="Mathioni S.M."/>
            <person name="Nakano M."/>
            <person name="Shan H."/>
            <person name="Telgmann-Rauber A."/>
            <person name="Kanno A."/>
            <person name="Yue Z."/>
            <person name="Chen H."/>
            <person name="Li W."/>
            <person name="Chen Y."/>
            <person name="Xu X."/>
            <person name="Zhang Y."/>
            <person name="Luo S."/>
            <person name="Chen H."/>
            <person name="Gao J."/>
            <person name="Mao Z."/>
            <person name="Pires J.C."/>
            <person name="Luo M."/>
            <person name="Kudrna D."/>
            <person name="Wing R.A."/>
            <person name="Meyers B.C."/>
            <person name="Yi K."/>
            <person name="Kong H."/>
            <person name="Lavrijsen P."/>
            <person name="Sunseri F."/>
            <person name="Falavigna A."/>
            <person name="Ye Y."/>
            <person name="Leebens-Mack J.H."/>
            <person name="Chen G."/>
        </authorList>
    </citation>
    <scope>NUCLEOTIDE SEQUENCE [LARGE SCALE GENOMIC DNA]</scope>
    <source>
        <strain evidence="5">cv. DH0086</strain>
    </source>
</reference>
<keyword evidence="2" id="KW-0460">Magnesium</keyword>
<dbReference type="EMBL" id="CM007384">
    <property type="protein sequence ID" value="ONK71000.1"/>
    <property type="molecule type" value="Genomic_DNA"/>
</dbReference>
<dbReference type="Gramene" id="ONK71000">
    <property type="protein sequence ID" value="ONK71000"/>
    <property type="gene ID" value="A4U43_C04F3690"/>
</dbReference>
<dbReference type="Gene3D" id="2.40.128.330">
    <property type="match status" value="1"/>
</dbReference>
<dbReference type="Proteomes" id="UP000243459">
    <property type="component" value="Chromosome 4"/>
</dbReference>
<comment type="function">
    <text evidence="2">Magnesium transporter that may mediate the influx of magnesium.</text>
</comment>
<dbReference type="PANTHER" id="PTHR13890:SF29">
    <property type="entry name" value="MAGNESIUM TRANSPORTER MRS2-F"/>
    <property type="match status" value="1"/>
</dbReference>
<feature type="compositionally biased region" description="Basic and acidic residues" evidence="3">
    <location>
        <begin position="73"/>
        <end position="90"/>
    </location>
</feature>
<dbReference type="OMA" id="YAVKEHE"/>
<keyword evidence="2" id="KW-0813">Transport</keyword>
<feature type="region of interest" description="Disordered" evidence="3">
    <location>
        <begin position="280"/>
        <end position="309"/>
    </location>
</feature>
<name>A0A5P1F3G8_ASPOF</name>
<dbReference type="GO" id="GO:0016020">
    <property type="term" value="C:membrane"/>
    <property type="evidence" value="ECO:0007669"/>
    <property type="project" value="UniProtKB-SubCell"/>
</dbReference>
<accession>A0A5P1F3G8</accession>
<evidence type="ECO:0000256" key="3">
    <source>
        <dbReference type="SAM" id="MobiDB-lite"/>
    </source>
</evidence>
<keyword evidence="5" id="KW-1185">Reference proteome</keyword>